<accession>A0A644WDE4</accession>
<dbReference type="SMART" id="SM00487">
    <property type="entry name" value="DEXDc"/>
    <property type="match status" value="1"/>
</dbReference>
<dbReference type="Pfam" id="PF00271">
    <property type="entry name" value="Helicase_C"/>
    <property type="match status" value="1"/>
</dbReference>
<evidence type="ECO:0000259" key="3">
    <source>
        <dbReference type="PROSITE" id="PS51194"/>
    </source>
</evidence>
<dbReference type="InterPro" id="IPR049730">
    <property type="entry name" value="SNF2/RAD54-like_C"/>
</dbReference>
<proteinExistence type="predicted"/>
<dbReference type="InterPro" id="IPR027417">
    <property type="entry name" value="P-loop_NTPase"/>
</dbReference>
<gene>
    <name evidence="4" type="primary">rapA_13</name>
    <name evidence="4" type="ORF">SDC9_47849</name>
</gene>
<dbReference type="SMART" id="SM00490">
    <property type="entry name" value="HELICc"/>
    <property type="match status" value="1"/>
</dbReference>
<dbReference type="PANTHER" id="PTHR45766:SF6">
    <property type="entry name" value="SWI_SNF-RELATED MATRIX-ASSOCIATED ACTIN-DEPENDENT REGULATOR OF CHROMATIN SUBFAMILY A-LIKE PROTEIN 1"/>
    <property type="match status" value="1"/>
</dbReference>
<evidence type="ECO:0000313" key="4">
    <source>
        <dbReference type="EMBL" id="MPM01609.1"/>
    </source>
</evidence>
<dbReference type="EMBL" id="VSSQ01000809">
    <property type="protein sequence ID" value="MPM01609.1"/>
    <property type="molecule type" value="Genomic_DNA"/>
</dbReference>
<dbReference type="CDD" id="cd09178">
    <property type="entry name" value="PLDc_N_Snf2_like"/>
    <property type="match status" value="1"/>
</dbReference>
<comment type="caution">
    <text evidence="4">The sequence shown here is derived from an EMBL/GenBank/DDBJ whole genome shotgun (WGS) entry which is preliminary data.</text>
</comment>
<reference evidence="4" key="1">
    <citation type="submission" date="2019-08" db="EMBL/GenBank/DDBJ databases">
        <authorList>
            <person name="Kucharzyk K."/>
            <person name="Murdoch R.W."/>
            <person name="Higgins S."/>
            <person name="Loffler F."/>
        </authorList>
    </citation>
    <scope>NUCLEOTIDE SEQUENCE</scope>
</reference>
<dbReference type="InterPro" id="IPR014001">
    <property type="entry name" value="Helicase_ATP-bd"/>
</dbReference>
<dbReference type="PANTHER" id="PTHR45766">
    <property type="entry name" value="DNA ANNEALING HELICASE AND ENDONUCLEASE ZRANB3 FAMILY MEMBER"/>
    <property type="match status" value="1"/>
</dbReference>
<organism evidence="4">
    <name type="scientific">bioreactor metagenome</name>
    <dbReference type="NCBI Taxonomy" id="1076179"/>
    <lineage>
        <taxon>unclassified sequences</taxon>
        <taxon>metagenomes</taxon>
        <taxon>ecological metagenomes</taxon>
    </lineage>
</organism>
<sequence>MANFITNDDDKDLKKRLIELVENSSEMKFLVGFFYFSGIRELYKGLIANNQATLKILVGLNIDQSNLRLVEYAEENEELSGEEIAESFFGDIKKSLTHDDFDTKEFYEQVKFFISLINENRLTIRKTYKPNHSKLYLFHLPGQIVRDRVFITGSSNLTRVALTTQSEFNVEISDYGTKEAEEYFDALWEDAVKITENDVLKKKLTSIVENDTLVKQVTPFEAYALIMKTYLDSFEQKDLGQTVIDLLEKNGYKKFEYQLDAVKQSLAIIEKQNGVIIADVVGLGKTIIACCVAKALKKRGIVICPPGLMGDKNKIAGWGMYLDQFQLYDWDVRSCGDLEETAKYVNFRNDIEVIVIDEVHRFRNQDTKDYEFLKNICRDKIVILLTATPFNNRPGDILSLLKLFIDPKKSTITLENDLAAMFRAYKGIFERLSYIKKYHNSPNREKRDKAQGYYEVFFEEKEIDLKKVKQRSRFLADQIRNVIEPVTIRRNRLDLKNNPFYKDEVKELSVIADPEEWFFELSKEQSVFYDKIIKDYFGEQGKFKGAIYRPFAYETETDPVELDEKGNFEFVQQEQLFDFMRRLMVKRFESSFGAFEQSIRRFKRITENAQEFIKKTNKYILDRALLEKIYSLDEDQIEEELADFAEILKRGDFPKNNRIYELDKFADKKGFLSDIQSDLKLFEQILDELEKMDLVNDDPKAKCLVEHITEVINRKPLAGEPKRKVIIFSEYMDTVKHLSKSLKTAFGNRVLVEDGGLSTAKIKEINRDFDASNNEPTNLYDVLLSTDRISEGFNLNRAGMIINYDIPWNPVRVIQRVGRINRISKKVFKELYIVNFFPTEKGAELVQSREIASNKMFLIHEILGEDAKIFDIDETPTPAGLFKRVIQNPDEAEEESFYTKVLKKYLAIKKDEPELIEKLQEFPVRVKVAKQGNENELLVFFKKGRMYVQGIHYDKADDGNPYTTSLEDVFDRIECEKVEPKLELSKDFWKAYGNVKEYRETYLEYAGSKSQESKAINNLKTMVKKPWEELKPYLPFIRVLLDDAVNYGSLSDYTLRRIANLETVSPGKHKETVEAIDTLMNELGVGYLTRQKNKGANQRKEIIIAMENQKNG</sequence>
<evidence type="ECO:0000259" key="2">
    <source>
        <dbReference type="PROSITE" id="PS51192"/>
    </source>
</evidence>
<protein>
    <submittedName>
        <fullName evidence="4">RNA polymerase-associated protein RapA</fullName>
        <ecNumber evidence="4">3.6.4.-</ecNumber>
    </submittedName>
</protein>
<evidence type="ECO:0000256" key="1">
    <source>
        <dbReference type="ARBA" id="ARBA00022801"/>
    </source>
</evidence>
<dbReference type="InterPro" id="IPR000330">
    <property type="entry name" value="SNF2_N"/>
</dbReference>
<dbReference type="GO" id="GO:0005524">
    <property type="term" value="F:ATP binding"/>
    <property type="evidence" value="ECO:0007669"/>
    <property type="project" value="InterPro"/>
</dbReference>
<dbReference type="EC" id="3.6.4.-" evidence="4"/>
<feature type="domain" description="Helicase C-terminal" evidence="3">
    <location>
        <begin position="703"/>
        <end position="870"/>
    </location>
</feature>
<dbReference type="Gene3D" id="3.40.50.10810">
    <property type="entry name" value="Tandem AAA-ATPase domain"/>
    <property type="match status" value="2"/>
</dbReference>
<feature type="domain" description="Helicase ATP-binding" evidence="2">
    <location>
        <begin position="266"/>
        <end position="407"/>
    </location>
</feature>
<dbReference type="Pfam" id="PF13091">
    <property type="entry name" value="PLDc_2"/>
    <property type="match status" value="1"/>
</dbReference>
<dbReference type="AlphaFoldDB" id="A0A644WDE4"/>
<dbReference type="GO" id="GO:0016787">
    <property type="term" value="F:hydrolase activity"/>
    <property type="evidence" value="ECO:0007669"/>
    <property type="project" value="UniProtKB-KW"/>
</dbReference>
<name>A0A644WDE4_9ZZZZ</name>
<dbReference type="InterPro" id="IPR038718">
    <property type="entry name" value="SNF2-like_sf"/>
</dbReference>
<dbReference type="CDD" id="cd18793">
    <property type="entry name" value="SF2_C_SNF"/>
    <property type="match status" value="1"/>
</dbReference>
<dbReference type="InterPro" id="IPR025202">
    <property type="entry name" value="PLD-like_dom"/>
</dbReference>
<dbReference type="Gene3D" id="3.40.50.300">
    <property type="entry name" value="P-loop containing nucleotide triphosphate hydrolases"/>
    <property type="match status" value="1"/>
</dbReference>
<dbReference type="SUPFAM" id="SSF52540">
    <property type="entry name" value="P-loop containing nucleoside triphosphate hydrolases"/>
    <property type="match status" value="2"/>
</dbReference>
<dbReference type="Gene3D" id="3.30.870.10">
    <property type="entry name" value="Endonuclease Chain A"/>
    <property type="match status" value="1"/>
</dbReference>
<dbReference type="InterPro" id="IPR001650">
    <property type="entry name" value="Helicase_C-like"/>
</dbReference>
<dbReference type="SUPFAM" id="SSF56024">
    <property type="entry name" value="Phospholipase D/nuclease"/>
    <property type="match status" value="1"/>
</dbReference>
<dbReference type="PROSITE" id="PS51192">
    <property type="entry name" value="HELICASE_ATP_BIND_1"/>
    <property type="match status" value="1"/>
</dbReference>
<dbReference type="Pfam" id="PF00176">
    <property type="entry name" value="SNF2-rel_dom"/>
    <property type="match status" value="1"/>
</dbReference>
<dbReference type="PROSITE" id="PS51194">
    <property type="entry name" value="HELICASE_CTER"/>
    <property type="match status" value="1"/>
</dbReference>
<keyword evidence="1 4" id="KW-0378">Hydrolase</keyword>